<name>A0AAV1E0V9_OLDCO</name>
<dbReference type="Gene3D" id="3.40.50.12780">
    <property type="entry name" value="N-terminal domain of ligase-like"/>
    <property type="match status" value="1"/>
</dbReference>
<dbReference type="PANTHER" id="PTHR24096:SF251">
    <property type="entry name" value="4-COUMARATE--COA LIGASE-LIKE 9"/>
    <property type="match status" value="1"/>
</dbReference>
<dbReference type="InterPro" id="IPR045851">
    <property type="entry name" value="AMP-bd_C_sf"/>
</dbReference>
<dbReference type="Proteomes" id="UP001161247">
    <property type="component" value="Chromosome 7"/>
</dbReference>
<dbReference type="GO" id="GO:0009698">
    <property type="term" value="P:phenylpropanoid metabolic process"/>
    <property type="evidence" value="ECO:0007669"/>
    <property type="project" value="UniProtKB-KW"/>
</dbReference>
<sequence length="529" mass="57908">MAEHKNIDPRSGYCSKTKIFHSLRPPVPLPPASQPISITEYARSLFHDTISSPGSAVTLETPFLIDSATGQQLTHSSFLNQVHSLSVSLQSHFPSISRNDVAFILSPPSFHIPVLYFSLLSLGITVSPANPLSTTTELNHLFQLTKPAIVFTTSSILPKLPTSFQFNTILLDSPQFLSMISSKSVENGNSRVVNQDDTAAILYSSGTTGRVKGVELTHRNLIAIAAGMFHNRYVGVGQESNRLVSLFPLPMFHVFGFFMLIRGAANGQTFVLLNRFDFEDLLKAVERYKVMTIPVSPPLVVALAKSELVDRYDLSSLQMVGSGGAPLGKEVSERFVARLPFIVIIQGYGLTESTGAGTRMLRPEEAKRFGSAGRLAENLEAKIVDPDTKEPLPPGQRGELWLRGPTVMKGYVGDAQATAETLDPDGWLKTGDLCYFDSDGFLFIVDRLKELIKYKGYQVPPAELEHLLQAHPGVADVAVIPYPDEEAGQIPLAYIVRKPESSVTEAQILDFVAKQIKERLKKLQAAASS</sequence>
<evidence type="ECO:0000259" key="5">
    <source>
        <dbReference type="Pfam" id="PF00501"/>
    </source>
</evidence>
<evidence type="ECO:0000256" key="3">
    <source>
        <dbReference type="ARBA" id="ARBA00022598"/>
    </source>
</evidence>
<accession>A0AAV1E0V9</accession>
<comment type="pathway">
    <text evidence="1">Phytoalexin biosynthesis; 3,4',5-trihydroxystilbene biosynthesis; 3,4',5-trihydroxystilbene from trans-4-coumarate: step 1/2.</text>
</comment>
<dbReference type="InterPro" id="IPR020845">
    <property type="entry name" value="AMP-binding_CS"/>
</dbReference>
<dbReference type="PROSITE" id="PS00455">
    <property type="entry name" value="AMP_BINDING"/>
    <property type="match status" value="1"/>
</dbReference>
<keyword evidence="4" id="KW-0587">Phenylpropanoid metabolism</keyword>
<organism evidence="7 8">
    <name type="scientific">Oldenlandia corymbosa var. corymbosa</name>
    <dbReference type="NCBI Taxonomy" id="529605"/>
    <lineage>
        <taxon>Eukaryota</taxon>
        <taxon>Viridiplantae</taxon>
        <taxon>Streptophyta</taxon>
        <taxon>Embryophyta</taxon>
        <taxon>Tracheophyta</taxon>
        <taxon>Spermatophyta</taxon>
        <taxon>Magnoliopsida</taxon>
        <taxon>eudicotyledons</taxon>
        <taxon>Gunneridae</taxon>
        <taxon>Pentapetalae</taxon>
        <taxon>asterids</taxon>
        <taxon>lamiids</taxon>
        <taxon>Gentianales</taxon>
        <taxon>Rubiaceae</taxon>
        <taxon>Rubioideae</taxon>
        <taxon>Spermacoceae</taxon>
        <taxon>Hedyotis-Oldenlandia complex</taxon>
        <taxon>Oldenlandia</taxon>
    </lineage>
</organism>
<proteinExistence type="inferred from homology"/>
<evidence type="ECO:0000313" key="7">
    <source>
        <dbReference type="EMBL" id="CAI9113101.1"/>
    </source>
</evidence>
<dbReference type="Gene3D" id="3.30.300.30">
    <property type="match status" value="1"/>
</dbReference>
<dbReference type="CDD" id="cd05904">
    <property type="entry name" value="4CL"/>
    <property type="match status" value="1"/>
</dbReference>
<dbReference type="AlphaFoldDB" id="A0AAV1E0V9"/>
<keyword evidence="8" id="KW-1185">Reference proteome</keyword>
<reference evidence="7" key="1">
    <citation type="submission" date="2023-03" db="EMBL/GenBank/DDBJ databases">
        <authorList>
            <person name="Julca I."/>
        </authorList>
    </citation>
    <scope>NUCLEOTIDE SEQUENCE</scope>
</reference>
<dbReference type="PANTHER" id="PTHR24096">
    <property type="entry name" value="LONG-CHAIN-FATTY-ACID--COA LIGASE"/>
    <property type="match status" value="1"/>
</dbReference>
<dbReference type="SUPFAM" id="SSF56801">
    <property type="entry name" value="Acetyl-CoA synthetase-like"/>
    <property type="match status" value="1"/>
</dbReference>
<dbReference type="InterPro" id="IPR042099">
    <property type="entry name" value="ANL_N_sf"/>
</dbReference>
<dbReference type="EMBL" id="OX459124">
    <property type="protein sequence ID" value="CAI9113101.1"/>
    <property type="molecule type" value="Genomic_DNA"/>
</dbReference>
<keyword evidence="3" id="KW-0436">Ligase</keyword>
<evidence type="ECO:0000256" key="2">
    <source>
        <dbReference type="ARBA" id="ARBA00006432"/>
    </source>
</evidence>
<evidence type="ECO:0000256" key="4">
    <source>
        <dbReference type="ARBA" id="ARBA00023051"/>
    </source>
</evidence>
<dbReference type="InterPro" id="IPR025110">
    <property type="entry name" value="AMP-bd_C"/>
</dbReference>
<feature type="domain" description="AMP-dependent synthetase/ligase" evidence="5">
    <location>
        <begin position="60"/>
        <end position="411"/>
    </location>
</feature>
<evidence type="ECO:0000256" key="1">
    <source>
        <dbReference type="ARBA" id="ARBA00004930"/>
    </source>
</evidence>
<comment type="similarity">
    <text evidence="2">Belongs to the ATP-dependent AMP-binding enzyme family.</text>
</comment>
<dbReference type="GO" id="GO:0016405">
    <property type="term" value="F:CoA-ligase activity"/>
    <property type="evidence" value="ECO:0007669"/>
    <property type="project" value="TreeGrafter"/>
</dbReference>
<dbReference type="Pfam" id="PF00501">
    <property type="entry name" value="AMP-binding"/>
    <property type="match status" value="1"/>
</dbReference>
<dbReference type="InterPro" id="IPR000873">
    <property type="entry name" value="AMP-dep_synth/lig_dom"/>
</dbReference>
<feature type="domain" description="AMP-binding enzyme C-terminal" evidence="6">
    <location>
        <begin position="463"/>
        <end position="518"/>
    </location>
</feature>
<protein>
    <submittedName>
        <fullName evidence="7">OLC1v1013640C1</fullName>
    </submittedName>
</protein>
<evidence type="ECO:0000313" key="8">
    <source>
        <dbReference type="Proteomes" id="UP001161247"/>
    </source>
</evidence>
<gene>
    <name evidence="7" type="ORF">OLC1_LOCUS20167</name>
</gene>
<dbReference type="Pfam" id="PF13193">
    <property type="entry name" value="AMP-binding_C"/>
    <property type="match status" value="1"/>
</dbReference>
<evidence type="ECO:0000259" key="6">
    <source>
        <dbReference type="Pfam" id="PF13193"/>
    </source>
</evidence>